<dbReference type="Gene3D" id="3.50.50.60">
    <property type="entry name" value="FAD/NAD(P)-binding domain"/>
    <property type="match status" value="1"/>
</dbReference>
<name>A0A7W9E541_9MICO</name>
<dbReference type="GO" id="GO:0004497">
    <property type="term" value="F:monooxygenase activity"/>
    <property type="evidence" value="ECO:0007669"/>
    <property type="project" value="TreeGrafter"/>
</dbReference>
<protein>
    <submittedName>
        <fullName evidence="2">Cation diffusion facilitator CzcD-associated flavoprotein CzcO</fullName>
    </submittedName>
</protein>
<dbReference type="AlphaFoldDB" id="A0A7W9E541"/>
<dbReference type="RefSeq" id="WP_035837130.1">
    <property type="nucleotide sequence ID" value="NZ_JACHBQ010000001.1"/>
</dbReference>
<accession>A0A7W9E541</accession>
<dbReference type="GO" id="GO:0050660">
    <property type="term" value="F:flavin adenine dinucleotide binding"/>
    <property type="evidence" value="ECO:0007669"/>
    <property type="project" value="TreeGrafter"/>
</dbReference>
<gene>
    <name evidence="2" type="ORF">BJ997_003426</name>
</gene>
<evidence type="ECO:0000313" key="2">
    <source>
        <dbReference type="EMBL" id="MBB5642878.1"/>
    </source>
</evidence>
<dbReference type="PRINTS" id="PR00368">
    <property type="entry name" value="FADPNR"/>
</dbReference>
<dbReference type="Proteomes" id="UP000561726">
    <property type="component" value="Unassembled WGS sequence"/>
</dbReference>
<dbReference type="Pfam" id="PF13738">
    <property type="entry name" value="Pyr_redox_3"/>
    <property type="match status" value="1"/>
</dbReference>
<dbReference type="PANTHER" id="PTHR43539:SF78">
    <property type="entry name" value="FLAVIN-CONTAINING MONOOXYGENASE"/>
    <property type="match status" value="1"/>
</dbReference>
<proteinExistence type="predicted"/>
<dbReference type="PRINTS" id="PR00469">
    <property type="entry name" value="PNDRDTASEII"/>
</dbReference>
<evidence type="ECO:0000313" key="3">
    <source>
        <dbReference type="Proteomes" id="UP000561726"/>
    </source>
</evidence>
<dbReference type="InterPro" id="IPR050982">
    <property type="entry name" value="Auxin_biosynth/cation_transpt"/>
</dbReference>
<sequence length="375" mass="39863">MTISDSSASVVIIGAGQAGLSVAYCLRTLNLAPGRDFVIFDRGPGPGGAWQHRWESLRLGAAHRVNDLPGMPEVGLSFDTADQSRPAREVVAEYYRRYEEHFGLAVVRPVTVTSVADHDDRLVVSTSSEAYGERTTSTRVLVNATGTWGAPFIPHYPGAETFKGHQVHTANYVSAEQFAGQRVIVVGGGTSAIGFMLELDGIAAGLTWAARRPIDWRHSEHLDLEGAVAAVTLQDQAARAGRALPSIVSGTGVPVTPRIRQGIESGLLVARPMFTAVEPGGVRWSDGTLSAADVIIWASGFRPELRHLAALKLRAKAGGYSVEAGTSVLDPRIFFAGYGPQASTIGANRAGRVTARRIMAKLAEPDAPELPVPRG</sequence>
<evidence type="ECO:0000256" key="1">
    <source>
        <dbReference type="ARBA" id="ARBA00023002"/>
    </source>
</evidence>
<dbReference type="InterPro" id="IPR036188">
    <property type="entry name" value="FAD/NAD-bd_sf"/>
</dbReference>
<comment type="caution">
    <text evidence="2">The sequence shown here is derived from an EMBL/GenBank/DDBJ whole genome shotgun (WGS) entry which is preliminary data.</text>
</comment>
<keyword evidence="1" id="KW-0560">Oxidoreductase</keyword>
<reference evidence="2 3" key="1">
    <citation type="submission" date="2020-08" db="EMBL/GenBank/DDBJ databases">
        <title>Sequencing the genomes of 1000 actinobacteria strains.</title>
        <authorList>
            <person name="Klenk H.-P."/>
        </authorList>
    </citation>
    <scope>NUCLEOTIDE SEQUENCE [LARGE SCALE GENOMIC DNA]</scope>
    <source>
        <strain evidence="2 3">DSM 21065</strain>
    </source>
</reference>
<organism evidence="2 3">
    <name type="scientific">Cryobacterium roopkundense</name>
    <dbReference type="NCBI Taxonomy" id="1001240"/>
    <lineage>
        <taxon>Bacteria</taxon>
        <taxon>Bacillati</taxon>
        <taxon>Actinomycetota</taxon>
        <taxon>Actinomycetes</taxon>
        <taxon>Micrococcales</taxon>
        <taxon>Microbacteriaceae</taxon>
        <taxon>Cryobacterium</taxon>
    </lineage>
</organism>
<dbReference type="SUPFAM" id="SSF51905">
    <property type="entry name" value="FAD/NAD(P)-binding domain"/>
    <property type="match status" value="2"/>
</dbReference>
<dbReference type="PANTHER" id="PTHR43539">
    <property type="entry name" value="FLAVIN-BINDING MONOOXYGENASE-LIKE PROTEIN (AFU_ORTHOLOGUE AFUA_4G09220)"/>
    <property type="match status" value="1"/>
</dbReference>
<dbReference type="EMBL" id="JACHBQ010000001">
    <property type="protein sequence ID" value="MBB5642878.1"/>
    <property type="molecule type" value="Genomic_DNA"/>
</dbReference>